<dbReference type="InterPro" id="IPR051923">
    <property type="entry name" value="Glycosyl_Hydrolase_39"/>
</dbReference>
<dbReference type="InterPro" id="IPR001547">
    <property type="entry name" value="Glyco_hydro_5"/>
</dbReference>
<reference evidence="5 6" key="2">
    <citation type="submission" date="2018-06" db="EMBL/GenBank/DDBJ databases">
        <title>Sequencing of bacterial isolates from soil warming experiment in Harvard Forest, Massachusetts, USA.</title>
        <authorList>
            <person name="Deangelis K.PhD."/>
        </authorList>
    </citation>
    <scope>NUCLEOTIDE SEQUENCE [LARGE SCALE GENOMIC DNA]</scope>
    <source>
        <strain evidence="5 6">GAS496</strain>
    </source>
</reference>
<evidence type="ECO:0000256" key="2">
    <source>
        <dbReference type="ARBA" id="ARBA00023295"/>
    </source>
</evidence>
<dbReference type="Gene3D" id="3.20.20.80">
    <property type="entry name" value="Glycosidases"/>
    <property type="match status" value="1"/>
</dbReference>
<evidence type="ECO:0000256" key="1">
    <source>
        <dbReference type="ARBA" id="ARBA00022801"/>
    </source>
</evidence>
<name>A0A318HEY6_9MYCO</name>
<dbReference type="SUPFAM" id="SSF51445">
    <property type="entry name" value="(Trans)glycosidases"/>
    <property type="match status" value="1"/>
</dbReference>
<gene>
    <name evidence="5" type="ORF">C8E89_111141</name>
</gene>
<dbReference type="GO" id="GO:0004553">
    <property type="term" value="F:hydrolase activity, hydrolyzing O-glycosyl compounds"/>
    <property type="evidence" value="ECO:0007669"/>
    <property type="project" value="InterPro"/>
</dbReference>
<keyword evidence="1 3" id="KW-0378">Hydrolase</keyword>
<dbReference type="Pfam" id="PF00150">
    <property type="entry name" value="Cellulase"/>
    <property type="match status" value="1"/>
</dbReference>
<keyword evidence="6" id="KW-1185">Reference proteome</keyword>
<organism evidence="5 6">
    <name type="scientific">Mycolicibacterium moriokaense</name>
    <dbReference type="NCBI Taxonomy" id="39691"/>
    <lineage>
        <taxon>Bacteria</taxon>
        <taxon>Bacillati</taxon>
        <taxon>Actinomycetota</taxon>
        <taxon>Actinomycetes</taxon>
        <taxon>Mycobacteriales</taxon>
        <taxon>Mycobacteriaceae</taxon>
        <taxon>Mycolicibacterium</taxon>
    </lineage>
</organism>
<comment type="caution">
    <text evidence="5">The sequence shown here is derived from an EMBL/GenBank/DDBJ whole genome shotgun (WGS) entry which is preliminary data.</text>
</comment>
<evidence type="ECO:0000313" key="5">
    <source>
        <dbReference type="EMBL" id="PXX07357.1"/>
    </source>
</evidence>
<dbReference type="AlphaFoldDB" id="A0A318HEY6"/>
<dbReference type="GO" id="GO:0000272">
    <property type="term" value="P:polysaccharide catabolic process"/>
    <property type="evidence" value="ECO:0007669"/>
    <property type="project" value="InterPro"/>
</dbReference>
<reference evidence="6" key="1">
    <citation type="submission" date="2018-05" db="EMBL/GenBank/DDBJ databases">
        <authorList>
            <person name="Deangelis K."/>
            <person name="Huntemann M."/>
            <person name="Clum A."/>
            <person name="Pillay M."/>
            <person name="Palaniappan K."/>
            <person name="Varghese N."/>
            <person name="Mikhailova N."/>
            <person name="Stamatis D."/>
            <person name="Reddy T."/>
            <person name="Daum C."/>
            <person name="Shapiro N."/>
            <person name="Ivanova N."/>
            <person name="Kyrpides N."/>
            <person name="Woyke T."/>
        </authorList>
    </citation>
    <scope>NUCLEOTIDE SEQUENCE [LARGE SCALE GENOMIC DNA]</scope>
    <source>
        <strain evidence="6">GAS496</strain>
    </source>
</reference>
<accession>A0A318HEY6</accession>
<evidence type="ECO:0000313" key="6">
    <source>
        <dbReference type="Proteomes" id="UP000247781"/>
    </source>
</evidence>
<dbReference type="Proteomes" id="UP000247781">
    <property type="component" value="Unassembled WGS sequence"/>
</dbReference>
<evidence type="ECO:0000256" key="3">
    <source>
        <dbReference type="RuleBase" id="RU361153"/>
    </source>
</evidence>
<dbReference type="InterPro" id="IPR017853">
    <property type="entry name" value="GH"/>
</dbReference>
<proteinExistence type="inferred from homology"/>
<dbReference type="PANTHER" id="PTHR12631:SF10">
    <property type="entry name" value="BETA-XYLOSIDASE-LIKE PROTEIN-RELATED"/>
    <property type="match status" value="1"/>
</dbReference>
<comment type="similarity">
    <text evidence="3">Belongs to the glycosyl hydrolase 5 (cellulase A) family.</text>
</comment>
<sequence length="437" mass="46803">MGQSRRRRHRRAPLTIVIAVIVGLVCATTISKDLVHEPRPREVFAAAPATINPAPTTTGIADSDVWGMTQADVDKTMDAIKATNINAVRLLIPWAGVEAIQGNLDWSSIDKTVNSAAARNIAVVGMVNSTPPWAVASGGQYLSGHPASPAVYADFVAKFVQRYMGKIAAVEIWNEPNSVTDYTPAPDPAGYVGLLKAAYLKIKAIDPSIVVLSAGLGAIQRFGSLTINPVAYLTQMYAAGAKPYFDAVNFHPYMDTLKFSDGVGKANSPVMQLMQMRQVMIANGDDGKKIWSTEYGQPASSGGEAKENEFIADILLKWQELPYTGPIFINTTRDRNTGSTSAQSTLGIYQTNWTPKTAQQTVQAGASRTIPKSAEYQRFASVADSALGTPLSPVYKTADGNWAQVRTMSTVYETTGGFITSPNPVALLSATGLHGRS</sequence>
<feature type="domain" description="Glycoside hydrolase family 5" evidence="4">
    <location>
        <begin position="59"/>
        <end position="307"/>
    </location>
</feature>
<evidence type="ECO:0000259" key="4">
    <source>
        <dbReference type="Pfam" id="PF00150"/>
    </source>
</evidence>
<protein>
    <submittedName>
        <fullName evidence="5">Cellulase (Glycosyl hydrolase family 5)</fullName>
    </submittedName>
</protein>
<keyword evidence="2 3" id="KW-0326">Glycosidase</keyword>
<dbReference type="PANTHER" id="PTHR12631">
    <property type="entry name" value="ALPHA-L-IDURONIDASE"/>
    <property type="match status" value="1"/>
</dbReference>
<dbReference type="EMBL" id="QJJU01000011">
    <property type="protein sequence ID" value="PXX07357.1"/>
    <property type="molecule type" value="Genomic_DNA"/>
</dbReference>